<dbReference type="PANTHER" id="PTHR46018:SF2">
    <property type="entry name" value="ZINC PHOSPHODIESTERASE ELAC PROTEIN 1"/>
    <property type="match status" value="1"/>
</dbReference>
<accession>A0ABV8A487</accession>
<proteinExistence type="predicted"/>
<evidence type="ECO:0000313" key="3">
    <source>
        <dbReference type="Proteomes" id="UP001595748"/>
    </source>
</evidence>
<dbReference type="InterPro" id="IPR001279">
    <property type="entry name" value="Metallo-B-lactamas"/>
</dbReference>
<dbReference type="RefSeq" id="WP_380076654.1">
    <property type="nucleotide sequence ID" value="NZ_JBHRZF010000078.1"/>
</dbReference>
<dbReference type="Gene3D" id="3.60.15.10">
    <property type="entry name" value="Ribonuclease Z/Hydroxyacylglutathione hydrolase-like"/>
    <property type="match status" value="1"/>
</dbReference>
<evidence type="ECO:0000259" key="1">
    <source>
        <dbReference type="Pfam" id="PF12706"/>
    </source>
</evidence>
<dbReference type="EMBL" id="JBHRZF010000078">
    <property type="protein sequence ID" value="MFC3860508.1"/>
    <property type="molecule type" value="Genomic_DNA"/>
</dbReference>
<protein>
    <submittedName>
        <fullName evidence="2">MBL fold metallo-hydrolase</fullName>
    </submittedName>
</protein>
<feature type="domain" description="Metallo-beta-lactamase" evidence="1">
    <location>
        <begin position="27"/>
        <end position="148"/>
    </location>
</feature>
<keyword evidence="3" id="KW-1185">Reference proteome</keyword>
<comment type="caution">
    <text evidence="2">The sequence shown here is derived from an EMBL/GenBank/DDBJ whole genome shotgun (WGS) entry which is preliminary data.</text>
</comment>
<reference evidence="3" key="1">
    <citation type="journal article" date="2019" name="Int. J. Syst. Evol. Microbiol.">
        <title>The Global Catalogue of Microorganisms (GCM) 10K type strain sequencing project: providing services to taxonomists for standard genome sequencing and annotation.</title>
        <authorList>
            <consortium name="The Broad Institute Genomics Platform"/>
            <consortium name="The Broad Institute Genome Sequencing Center for Infectious Disease"/>
            <person name="Wu L."/>
            <person name="Ma J."/>
        </authorList>
    </citation>
    <scope>NUCLEOTIDE SEQUENCE [LARGE SCALE GENOMIC DNA]</scope>
    <source>
        <strain evidence="3">CCTCC AB 2013263</strain>
    </source>
</reference>
<sequence length="328" mass="36497">MLRAQVLGRAGWDNALFVTADSGQGLTRLLFDCGGGTLDTLPFGEVMQVDHLLFSHLHMDHVAGFDDFFRVNFERTGKGNHIWGPPGTARIMAHRFRGYWWNHAPDIRGAWLVHEIHQDRIVSCRFEAHEAFEVLHDAGTRPHTGVVLETPQVSVQAVPLQHQGVSLGYVLREPARVNVNTARLAHLGLRGGPWLAQLKSGVQGELNVNGTMFDAGELQHLLEVEAGDSAAYFTDFLLSDAERERLAPILTGVNTLFMEAQYAPEDTELALKNHHTTVQQGATLARQAGVQELVLLHLSRRYDPADWARMLRAARGIFPAARFPEGWL</sequence>
<gene>
    <name evidence="2" type="ORF">ACFOPQ_06985</name>
</gene>
<dbReference type="SUPFAM" id="SSF56281">
    <property type="entry name" value="Metallo-hydrolase/oxidoreductase"/>
    <property type="match status" value="1"/>
</dbReference>
<organism evidence="2 3">
    <name type="scientific">Deinococcus antarcticus</name>
    <dbReference type="NCBI Taxonomy" id="1298767"/>
    <lineage>
        <taxon>Bacteria</taxon>
        <taxon>Thermotogati</taxon>
        <taxon>Deinococcota</taxon>
        <taxon>Deinococci</taxon>
        <taxon>Deinococcales</taxon>
        <taxon>Deinococcaceae</taxon>
        <taxon>Deinococcus</taxon>
    </lineage>
</organism>
<dbReference type="Proteomes" id="UP001595748">
    <property type="component" value="Unassembled WGS sequence"/>
</dbReference>
<name>A0ABV8A487_9DEIO</name>
<dbReference type="Pfam" id="PF12706">
    <property type="entry name" value="Lactamase_B_2"/>
    <property type="match status" value="1"/>
</dbReference>
<dbReference type="PANTHER" id="PTHR46018">
    <property type="entry name" value="ZINC PHOSPHODIESTERASE ELAC PROTEIN 1"/>
    <property type="match status" value="1"/>
</dbReference>
<evidence type="ECO:0000313" key="2">
    <source>
        <dbReference type="EMBL" id="MFC3860508.1"/>
    </source>
</evidence>
<dbReference type="InterPro" id="IPR036866">
    <property type="entry name" value="RibonucZ/Hydroxyglut_hydro"/>
</dbReference>
<dbReference type="NCBIfam" id="NF002558">
    <property type="entry name" value="PRK02126.1"/>
    <property type="match status" value="1"/>
</dbReference>